<dbReference type="InterPro" id="IPR025375">
    <property type="entry name" value="DUF4365"/>
</dbReference>
<gene>
    <name evidence="2" type="ORF">COR51_24275</name>
</gene>
<keyword evidence="3" id="KW-1185">Reference proteome</keyword>
<evidence type="ECO:0000313" key="3">
    <source>
        <dbReference type="Proteomes" id="UP000238163"/>
    </source>
</evidence>
<comment type="caution">
    <text evidence="2">The sequence shown here is derived from an EMBL/GenBank/DDBJ whole genome shotgun (WGS) entry which is preliminary data.</text>
</comment>
<name>A0ABX5D5Z1_9VIBR</name>
<dbReference type="EMBL" id="NWTN01000027">
    <property type="protein sequence ID" value="PRQ65109.1"/>
    <property type="molecule type" value="Genomic_DNA"/>
</dbReference>
<evidence type="ECO:0000313" key="2">
    <source>
        <dbReference type="EMBL" id="PRQ65109.1"/>
    </source>
</evidence>
<dbReference type="Pfam" id="PF14280">
    <property type="entry name" value="DUF4365"/>
    <property type="match status" value="1"/>
</dbReference>
<dbReference type="RefSeq" id="WP_062460201.1">
    <property type="nucleotide sequence ID" value="NZ_FLLQ01000006.1"/>
</dbReference>
<organism evidence="2 3">
    <name type="scientific">Vibrio mediterranei</name>
    <dbReference type="NCBI Taxonomy" id="689"/>
    <lineage>
        <taxon>Bacteria</taxon>
        <taxon>Pseudomonadati</taxon>
        <taxon>Pseudomonadota</taxon>
        <taxon>Gammaproteobacteria</taxon>
        <taxon>Vibrionales</taxon>
        <taxon>Vibrionaceae</taxon>
        <taxon>Vibrio</taxon>
    </lineage>
</organism>
<evidence type="ECO:0000259" key="1">
    <source>
        <dbReference type="Pfam" id="PF14280"/>
    </source>
</evidence>
<reference evidence="2 3" key="1">
    <citation type="submission" date="2018-03" db="EMBL/GenBank/DDBJ databases">
        <title>Genetic Diversity and Phenotypic Plasticity of AHL Mediated Quorum Sensing in Environmental Strains of Vibrio mediterranei.</title>
        <authorList>
            <person name="Lantoine F."/>
            <person name="Vouve F."/>
        </authorList>
    </citation>
    <scope>NUCLEOTIDE SEQUENCE [LARGE SCALE GENOMIC DNA]</scope>
    <source>
        <strain evidence="2 3">17LN0615E</strain>
    </source>
</reference>
<proteinExistence type="predicted"/>
<dbReference type="Proteomes" id="UP000238163">
    <property type="component" value="Unassembled WGS sequence"/>
</dbReference>
<accession>A0ABX5D5Z1</accession>
<protein>
    <submittedName>
        <fullName evidence="2">DUF4365 domain-containing protein</fullName>
    </submittedName>
</protein>
<sequence length="371" mass="43129">MPNKAFKSDSQRLAVSLRSSIAKRRSHLNAALALYEDTMDLPNQIKQHKAESDSYAILLYHLRDVGIFRNVTENDYGIDFEIEFVEDGRVVGNYIKAQVKASENLVIRNSDSVPTISGIKQSTLNYWAQLSFKSHVVAYAVDLKTENIYISKPLFWDVISKIDRSNSTKTIEFLPHQNSLKSQVPVAKVFTKAYSVFPSLLDEIYNHKLGLKNLKRFASLYADVFHYDIGSEVENQDDFATFLEVCKVLLVHENFDNSKFSDEEKKYRYSYQYWCNQSVNSGYDDEVVNFIARKPMEVLFPLYLDALQKYENRVFSGQYFWLHKDPTYLRLVYENIIPTARDHDGISDLGYDYPRERRNHGLTFHSYCAQI</sequence>
<feature type="domain" description="DUF4365" evidence="1">
    <location>
        <begin position="52"/>
        <end position="178"/>
    </location>
</feature>